<feature type="non-terminal residue" evidence="1">
    <location>
        <position position="1"/>
    </location>
</feature>
<dbReference type="Gene3D" id="3.40.50.300">
    <property type="entry name" value="P-loop containing nucleotide triphosphate hydrolases"/>
    <property type="match status" value="1"/>
</dbReference>
<reference evidence="1" key="1">
    <citation type="journal article" date="2015" name="Nature">
        <title>Complex archaea that bridge the gap between prokaryotes and eukaryotes.</title>
        <authorList>
            <person name="Spang A."/>
            <person name="Saw J.H."/>
            <person name="Jorgensen S.L."/>
            <person name="Zaremba-Niedzwiedzka K."/>
            <person name="Martijn J."/>
            <person name="Lind A.E."/>
            <person name="van Eijk R."/>
            <person name="Schleper C."/>
            <person name="Guy L."/>
            <person name="Ettema T.J."/>
        </authorList>
    </citation>
    <scope>NUCLEOTIDE SEQUENCE</scope>
</reference>
<dbReference type="InterPro" id="IPR027417">
    <property type="entry name" value="P-loop_NTPase"/>
</dbReference>
<comment type="caution">
    <text evidence="1">The sequence shown here is derived from an EMBL/GenBank/DDBJ whole genome shotgun (WGS) entry which is preliminary data.</text>
</comment>
<organism evidence="1">
    <name type="scientific">marine sediment metagenome</name>
    <dbReference type="NCBI Taxonomy" id="412755"/>
    <lineage>
        <taxon>unclassified sequences</taxon>
        <taxon>metagenomes</taxon>
        <taxon>ecological metagenomes</taxon>
    </lineage>
</organism>
<evidence type="ECO:0000313" key="1">
    <source>
        <dbReference type="EMBL" id="KKK60325.1"/>
    </source>
</evidence>
<dbReference type="EMBL" id="LAZR01063026">
    <property type="protein sequence ID" value="KKK60325.1"/>
    <property type="molecule type" value="Genomic_DNA"/>
</dbReference>
<gene>
    <name evidence="1" type="ORF">LCGC14_3025490</name>
</gene>
<sequence>VGLRPFKETIWSFQRGLAQEFQTDPRIVILKARQLGVSTIAMHFAYWLCRFGEDNSQHILILSKSKEDAAYLLEKVPVINDAQPAFICMDTLTNRTFMYQLSNGNTIECLASTESGGRSRAATAVILDEHAFHRYDTKNWTSLKPTLEGAGHFIVLSTANGQANLFYDLYQQAKVEESEFTAVFLPYDLPPHRDEDWYEREKLGYIGREEEFAQEYPRSDTEAFAKTGTCPFDAEWIGEQVRLSDESPPSQVLHDGRGRIWESPLPGLLYGAGLDCAQGLSDGGSPDRTSLKVCTPNGKHVASYEVKAKVEPGQVAQELYEILKMYNPFLVVERNGAGAGMIAALQALGFRNFYRYEKRH</sequence>
<name>A0A0F8XH36_9ZZZZ</name>
<evidence type="ECO:0008006" key="2">
    <source>
        <dbReference type="Google" id="ProtNLM"/>
    </source>
</evidence>
<accession>A0A0F8XH36</accession>
<protein>
    <recommendedName>
        <fullName evidence="2">Terminase large subunit gp17-like C-terminal domain-containing protein</fullName>
    </recommendedName>
</protein>
<proteinExistence type="predicted"/>
<dbReference type="Gene3D" id="3.30.420.240">
    <property type="match status" value="1"/>
</dbReference>
<feature type="non-terminal residue" evidence="1">
    <location>
        <position position="360"/>
    </location>
</feature>
<dbReference type="AlphaFoldDB" id="A0A0F8XH36"/>